<evidence type="ECO:0000313" key="2">
    <source>
        <dbReference type="Proteomes" id="UP000887575"/>
    </source>
</evidence>
<keyword evidence="2" id="KW-1185">Reference proteome</keyword>
<feature type="transmembrane region" description="Helical" evidence="1">
    <location>
        <begin position="56"/>
        <end position="73"/>
    </location>
</feature>
<accession>A0AAF3ETN2</accession>
<feature type="transmembrane region" description="Helical" evidence="1">
    <location>
        <begin position="107"/>
        <end position="126"/>
    </location>
</feature>
<proteinExistence type="predicted"/>
<feature type="transmembrane region" description="Helical" evidence="1">
    <location>
        <begin position="15"/>
        <end position="36"/>
    </location>
</feature>
<dbReference type="AlphaFoldDB" id="A0AAF3ETN2"/>
<dbReference type="Proteomes" id="UP000887575">
    <property type="component" value="Unassembled WGS sequence"/>
</dbReference>
<keyword evidence="1" id="KW-0472">Membrane</keyword>
<dbReference type="WBParaSite" id="MBELARI_LOCUS17522">
    <property type="protein sequence ID" value="MBELARI_LOCUS17522"/>
    <property type="gene ID" value="MBELARI_LOCUS17522"/>
</dbReference>
<evidence type="ECO:0000256" key="1">
    <source>
        <dbReference type="SAM" id="Phobius"/>
    </source>
</evidence>
<protein>
    <submittedName>
        <fullName evidence="3">Uncharacterized protein</fullName>
    </submittedName>
</protein>
<reference evidence="3" key="1">
    <citation type="submission" date="2024-02" db="UniProtKB">
        <authorList>
            <consortium name="WormBaseParasite"/>
        </authorList>
    </citation>
    <scope>IDENTIFICATION</scope>
</reference>
<sequence length="135" mass="15012">MAKFDSNYFGTRRGLIRIVMIIIGFAISATLCGNWFGGRSCFNEARLGGVSLSNSIFIVVNIIIFILAILSMGNYSFERLVSLIGAVVFGICGAVMVWYVIQDGFNHNGFLLPTALVVVQFFLFLWDWQILRGEA</sequence>
<evidence type="ECO:0000313" key="3">
    <source>
        <dbReference type="WBParaSite" id="MBELARI_LOCUS17522"/>
    </source>
</evidence>
<organism evidence="2 3">
    <name type="scientific">Mesorhabditis belari</name>
    <dbReference type="NCBI Taxonomy" id="2138241"/>
    <lineage>
        <taxon>Eukaryota</taxon>
        <taxon>Metazoa</taxon>
        <taxon>Ecdysozoa</taxon>
        <taxon>Nematoda</taxon>
        <taxon>Chromadorea</taxon>
        <taxon>Rhabditida</taxon>
        <taxon>Rhabditina</taxon>
        <taxon>Rhabditomorpha</taxon>
        <taxon>Rhabditoidea</taxon>
        <taxon>Rhabditidae</taxon>
        <taxon>Mesorhabditinae</taxon>
        <taxon>Mesorhabditis</taxon>
    </lineage>
</organism>
<name>A0AAF3ETN2_9BILA</name>
<keyword evidence="1" id="KW-0812">Transmembrane</keyword>
<feature type="transmembrane region" description="Helical" evidence="1">
    <location>
        <begin position="80"/>
        <end position="101"/>
    </location>
</feature>
<keyword evidence="1" id="KW-1133">Transmembrane helix</keyword>